<evidence type="ECO:0000313" key="3">
    <source>
        <dbReference type="EMBL" id="MBI2678282.1"/>
    </source>
</evidence>
<dbReference type="Proteomes" id="UP000779809">
    <property type="component" value="Unassembled WGS sequence"/>
</dbReference>
<feature type="domain" description="PAC" evidence="2">
    <location>
        <begin position="136"/>
        <end position="191"/>
    </location>
</feature>
<dbReference type="InterPro" id="IPR000700">
    <property type="entry name" value="PAS-assoc_C"/>
</dbReference>
<protein>
    <submittedName>
        <fullName evidence="3">PAS domain-containing protein</fullName>
    </submittedName>
</protein>
<organism evidence="3 4">
    <name type="scientific">Candidatus Korobacter versatilis</name>
    <dbReference type="NCBI Taxonomy" id="658062"/>
    <lineage>
        <taxon>Bacteria</taxon>
        <taxon>Pseudomonadati</taxon>
        <taxon>Acidobacteriota</taxon>
        <taxon>Terriglobia</taxon>
        <taxon>Terriglobales</taxon>
        <taxon>Candidatus Korobacteraceae</taxon>
        <taxon>Candidatus Korobacter</taxon>
    </lineage>
</organism>
<comment type="caution">
    <text evidence="3">The sequence shown here is derived from an EMBL/GenBank/DDBJ whole genome shotgun (WGS) entry which is preliminary data.</text>
</comment>
<dbReference type="PROSITE" id="PS50113">
    <property type="entry name" value="PAC"/>
    <property type="match status" value="1"/>
</dbReference>
<accession>A0A932EPI0</accession>
<dbReference type="Gene3D" id="3.30.450.20">
    <property type="entry name" value="PAS domain"/>
    <property type="match status" value="1"/>
</dbReference>
<feature type="compositionally biased region" description="Low complexity" evidence="1">
    <location>
        <begin position="1"/>
        <end position="11"/>
    </location>
</feature>
<proteinExistence type="predicted"/>
<sequence>MKDQSPSSTKKSSSDERRVHRSVPVGGMPVAINLPNAPGITLGADTEILQKLVRQLRLERSFLQGVLDQMPVGVVLAEAPSGRLILGNRRMEELMRERFFPALIIDQYSHWHGTRPDGARYQPHDWPLSRALLFGEDVRGEIIRLRRGDRTFSLFEMSASPVRDEKGLIAAAVASFHDVGDRPWAQQMFQGLIPAKEKRPRKR</sequence>
<evidence type="ECO:0000256" key="1">
    <source>
        <dbReference type="SAM" id="MobiDB-lite"/>
    </source>
</evidence>
<feature type="region of interest" description="Disordered" evidence="1">
    <location>
        <begin position="1"/>
        <end position="26"/>
    </location>
</feature>
<evidence type="ECO:0000313" key="4">
    <source>
        <dbReference type="Proteomes" id="UP000779809"/>
    </source>
</evidence>
<evidence type="ECO:0000259" key="2">
    <source>
        <dbReference type="PROSITE" id="PS50113"/>
    </source>
</evidence>
<gene>
    <name evidence="3" type="ORF">HYX28_05835</name>
</gene>
<dbReference type="SUPFAM" id="SSF55785">
    <property type="entry name" value="PYP-like sensor domain (PAS domain)"/>
    <property type="match status" value="1"/>
</dbReference>
<dbReference type="AlphaFoldDB" id="A0A932EPI0"/>
<dbReference type="InterPro" id="IPR035965">
    <property type="entry name" value="PAS-like_dom_sf"/>
</dbReference>
<name>A0A932EPI0_9BACT</name>
<dbReference type="EMBL" id="JACPNR010000006">
    <property type="protein sequence ID" value="MBI2678282.1"/>
    <property type="molecule type" value="Genomic_DNA"/>
</dbReference>
<reference evidence="3" key="1">
    <citation type="submission" date="2020-07" db="EMBL/GenBank/DDBJ databases">
        <title>Huge and variable diversity of episymbiotic CPR bacteria and DPANN archaea in groundwater ecosystems.</title>
        <authorList>
            <person name="He C.Y."/>
            <person name="Keren R."/>
            <person name="Whittaker M."/>
            <person name="Farag I.F."/>
            <person name="Doudna J."/>
            <person name="Cate J.H.D."/>
            <person name="Banfield J.F."/>
        </authorList>
    </citation>
    <scope>NUCLEOTIDE SEQUENCE</scope>
    <source>
        <strain evidence="3">NC_groundwater_580_Pr5_B-0.1um_64_19</strain>
    </source>
</reference>